<dbReference type="CDD" id="cd10422">
    <property type="entry name" value="RNase_Ire1"/>
    <property type="match status" value="1"/>
</dbReference>
<evidence type="ECO:0000256" key="11">
    <source>
        <dbReference type="ARBA" id="ARBA00022989"/>
    </source>
</evidence>
<dbReference type="SUPFAM" id="SSF50998">
    <property type="entry name" value="Quinoprotein alcohol dehydrogenase-like"/>
    <property type="match status" value="1"/>
</dbReference>
<evidence type="ECO:0000256" key="2">
    <source>
        <dbReference type="ARBA" id="ARBA00012513"/>
    </source>
</evidence>
<keyword evidence="5 16" id="KW-0812">Transmembrane</keyword>
<dbReference type="STRING" id="1296120.A0A1B9GWJ3"/>
<dbReference type="GO" id="GO:0004674">
    <property type="term" value="F:protein serine/threonine kinase activity"/>
    <property type="evidence" value="ECO:0007669"/>
    <property type="project" value="UniProtKB-KW"/>
</dbReference>
<dbReference type="InterPro" id="IPR011009">
    <property type="entry name" value="Kinase-like_dom_sf"/>
</dbReference>
<dbReference type="AlphaFoldDB" id="A0A1B9GWJ3"/>
<dbReference type="Pfam" id="PF06479">
    <property type="entry name" value="Ribonuc_2-5A"/>
    <property type="match status" value="1"/>
</dbReference>
<evidence type="ECO:0000256" key="16">
    <source>
        <dbReference type="SAM" id="Phobius"/>
    </source>
</evidence>
<dbReference type="InterPro" id="IPR000719">
    <property type="entry name" value="Prot_kinase_dom"/>
</dbReference>
<keyword evidence="9" id="KW-0378">Hydrolase</keyword>
<keyword evidence="21" id="KW-1185">Reference proteome</keyword>
<dbReference type="PANTHER" id="PTHR13954">
    <property type="entry name" value="IRE1-RELATED"/>
    <property type="match status" value="1"/>
</dbReference>
<dbReference type="InterPro" id="IPR038357">
    <property type="entry name" value="KEN_sf"/>
</dbReference>
<evidence type="ECO:0000313" key="21">
    <source>
        <dbReference type="Proteomes" id="UP000092666"/>
    </source>
</evidence>
<feature type="compositionally biased region" description="Basic and acidic residues" evidence="15">
    <location>
        <begin position="635"/>
        <end position="647"/>
    </location>
</feature>
<proteinExistence type="predicted"/>
<keyword evidence="7" id="KW-0547">Nucleotide-binding</keyword>
<evidence type="ECO:0000256" key="14">
    <source>
        <dbReference type="ARBA" id="ARBA00048977"/>
    </source>
</evidence>
<evidence type="ECO:0000256" key="3">
    <source>
        <dbReference type="ARBA" id="ARBA00022527"/>
    </source>
</evidence>
<dbReference type="Proteomes" id="UP000092666">
    <property type="component" value="Unassembled WGS sequence"/>
</dbReference>
<dbReference type="InterPro" id="IPR011047">
    <property type="entry name" value="Quinoprotein_ADH-like_sf"/>
</dbReference>
<evidence type="ECO:0000259" key="18">
    <source>
        <dbReference type="PROSITE" id="PS50011"/>
    </source>
</evidence>
<evidence type="ECO:0000256" key="17">
    <source>
        <dbReference type="SAM" id="SignalP"/>
    </source>
</evidence>
<reference evidence="20 21" key="1">
    <citation type="submission" date="2013-07" db="EMBL/GenBank/DDBJ databases">
        <title>The Genome Sequence of Cryptococcus heveanensis BCC8398.</title>
        <authorList>
            <consortium name="The Broad Institute Genome Sequencing Platform"/>
            <person name="Cuomo C."/>
            <person name="Litvintseva A."/>
            <person name="Chen Y."/>
            <person name="Heitman J."/>
            <person name="Sun S."/>
            <person name="Springer D."/>
            <person name="Dromer F."/>
            <person name="Young S.K."/>
            <person name="Zeng Q."/>
            <person name="Gargeya S."/>
            <person name="Fitzgerald M."/>
            <person name="Abouelleil A."/>
            <person name="Alvarado L."/>
            <person name="Berlin A.M."/>
            <person name="Chapman S.B."/>
            <person name="Dewar J."/>
            <person name="Goldberg J."/>
            <person name="Griggs A."/>
            <person name="Gujja S."/>
            <person name="Hansen M."/>
            <person name="Howarth C."/>
            <person name="Imamovic A."/>
            <person name="Larimer J."/>
            <person name="McCowan C."/>
            <person name="Murphy C."/>
            <person name="Pearson M."/>
            <person name="Priest M."/>
            <person name="Roberts A."/>
            <person name="Saif S."/>
            <person name="Shea T."/>
            <person name="Sykes S."/>
            <person name="Wortman J."/>
            <person name="Nusbaum C."/>
            <person name="Birren B."/>
        </authorList>
    </citation>
    <scope>NUCLEOTIDE SEQUENCE [LARGE SCALE GENOMIC DNA]</scope>
    <source>
        <strain evidence="20 21">BCC8398</strain>
    </source>
</reference>
<evidence type="ECO:0000256" key="5">
    <source>
        <dbReference type="ARBA" id="ARBA00022692"/>
    </source>
</evidence>
<organism evidence="20 21">
    <name type="scientific">Kwoniella heveanensis BCC8398</name>
    <dbReference type="NCBI Taxonomy" id="1296120"/>
    <lineage>
        <taxon>Eukaryota</taxon>
        <taxon>Fungi</taxon>
        <taxon>Dikarya</taxon>
        <taxon>Basidiomycota</taxon>
        <taxon>Agaricomycotina</taxon>
        <taxon>Tremellomycetes</taxon>
        <taxon>Tremellales</taxon>
        <taxon>Cryptococcaceae</taxon>
        <taxon>Kwoniella</taxon>
    </lineage>
</organism>
<dbReference type="GO" id="GO:0004521">
    <property type="term" value="F:RNA endonuclease activity"/>
    <property type="evidence" value="ECO:0007669"/>
    <property type="project" value="InterPro"/>
</dbReference>
<keyword evidence="6 17" id="KW-0732">Signal</keyword>
<dbReference type="GO" id="GO:0036498">
    <property type="term" value="P:IRE1-mediated unfolded protein response"/>
    <property type="evidence" value="ECO:0007669"/>
    <property type="project" value="TreeGrafter"/>
</dbReference>
<feature type="region of interest" description="Disordered" evidence="15">
    <location>
        <begin position="564"/>
        <end position="653"/>
    </location>
</feature>
<comment type="subcellular location">
    <subcellularLocation>
        <location evidence="1">Membrane</location>
        <topology evidence="1">Single-pass type I membrane protein</topology>
    </subcellularLocation>
</comment>
<dbReference type="PROSITE" id="PS51392">
    <property type="entry name" value="KEN"/>
    <property type="match status" value="1"/>
</dbReference>
<feature type="transmembrane region" description="Helical" evidence="16">
    <location>
        <begin position="513"/>
        <end position="535"/>
    </location>
</feature>
<dbReference type="GO" id="GO:0005524">
    <property type="term" value="F:ATP binding"/>
    <property type="evidence" value="ECO:0007669"/>
    <property type="project" value="UniProtKB-KW"/>
</dbReference>
<evidence type="ECO:0000256" key="10">
    <source>
        <dbReference type="ARBA" id="ARBA00022840"/>
    </source>
</evidence>
<dbReference type="Pfam" id="PF00069">
    <property type="entry name" value="Pkinase"/>
    <property type="match status" value="1"/>
</dbReference>
<evidence type="ECO:0000256" key="4">
    <source>
        <dbReference type="ARBA" id="ARBA00022679"/>
    </source>
</evidence>
<sequence length="1100" mass="120933">MVSTALIASHLLALLIPLLLLSPIYATPEPAALVALPQFTQAQSTAHRFAAPQPPPPPEIDHDVLPFVIISTIDGALHAVDREGGKIRWTLREGVEPLVGGGVRGRGNDEEYIVEPLSGSLYVFENDDDQGESGDGYTKEGSAPRIRKLPLSVEQLIELSPFTFPHSPSRIFTGSKHTSLLTIDLRTGQQLDCFSSFGTNLSHPEEDDCVCESEQVLDDLEGKTRSNRDTLFVGRTDYRLTIHSPPLASVGLSPSTSTVYQNVAEAKKAAGVQEITYSTYTPNSFDRPLADYWVKNGMAEQGWGNDDAEKKMRVELAFDGDAVGVEQGEGVKWVTKLGSVGIAVYDILVPLDSPSANPILVPQPPAHLPSLFPTPPVPNRGYTVLMNKPPSTYIGSVPPQLLLPPSAQSENISRSAPSAESEEPQPVVKKGARPLLYALSSTSYPLINFAPPPRPGSLTNGSFLLTDNLPEKDQLLPYLIDPPAEDKALIIPESRPSPQPTSGIRQREMSRKWWPWWLLSMIGALILCGLAVVGLTRAPRIKQTSSPSDEKTPLLLTPAETDKVQEKAVEAGPSTVPASEPPVLAAEIDDAPTPKKKSTRRRVRGKKKRRDSSAALLEEGEEEEDDKGEGSSTSPKKDDKPLPDLPREMSSTDLLDVEDIERLAISDTIIGFGSHGTVVLKGTWGGRPVAVKRLLSDFTRLASQEVKLLQASDDHPNVIRYYCQERRDNFLYIALDLCQASLADLIETPDKHLELASALDRRKALSQVSAGLKHLHGMKIIHRDIKPQNVLVSKGKDGALRMLVSDFGLARRLDQGQSSFAPTANNLAGSLGWRAPECIRGQVKLNEGVIFDPTSTFSSSSSTQSQSGIDEPALVDKNNRLTKAVDLFALGCLYFWTLMSGQHPYGETYNRESNIVKGDAVNMGMLDVLGEEGEEAKELIGRLLSMEPGARPDTSECLIHPFFWTPGKRLAFLCDASDRFEIMETEPPEPTLEMLETDAALVVGKDWYSRLDKVFTNNLGKYRKYKGASVRDLLRAMRNKKHHYQDLEPSVKRHLGSLPAGFLHYFTSRYPRLFLHVHGVVKDSMLRHESMFEGYFQEGS</sequence>
<comment type="catalytic activity">
    <reaction evidence="13">
        <text>L-threonyl-[protein] + ATP = O-phospho-L-threonyl-[protein] + ADP + H(+)</text>
        <dbReference type="Rhea" id="RHEA:46608"/>
        <dbReference type="Rhea" id="RHEA-COMP:11060"/>
        <dbReference type="Rhea" id="RHEA-COMP:11605"/>
        <dbReference type="ChEBI" id="CHEBI:15378"/>
        <dbReference type="ChEBI" id="CHEBI:30013"/>
        <dbReference type="ChEBI" id="CHEBI:30616"/>
        <dbReference type="ChEBI" id="CHEBI:61977"/>
        <dbReference type="ChEBI" id="CHEBI:456216"/>
        <dbReference type="EC" id="2.7.11.1"/>
    </reaction>
    <physiologicalReaction direction="left-to-right" evidence="13">
        <dbReference type="Rhea" id="RHEA:46609"/>
    </physiologicalReaction>
</comment>
<dbReference type="PROSITE" id="PS50011">
    <property type="entry name" value="PROTEIN_KINASE_DOM"/>
    <property type="match status" value="1"/>
</dbReference>
<evidence type="ECO:0000256" key="6">
    <source>
        <dbReference type="ARBA" id="ARBA00022729"/>
    </source>
</evidence>
<keyword evidence="11 16" id="KW-1133">Transmembrane helix</keyword>
<gene>
    <name evidence="20" type="ORF">I316_02952</name>
</gene>
<dbReference type="GO" id="GO:0051082">
    <property type="term" value="F:unfolded protein binding"/>
    <property type="evidence" value="ECO:0007669"/>
    <property type="project" value="TreeGrafter"/>
</dbReference>
<feature type="signal peptide" evidence="17">
    <location>
        <begin position="1"/>
        <end position="26"/>
    </location>
</feature>
<keyword evidence="12 16" id="KW-0472">Membrane</keyword>
<dbReference type="GO" id="GO:0006397">
    <property type="term" value="P:mRNA processing"/>
    <property type="evidence" value="ECO:0007669"/>
    <property type="project" value="InterPro"/>
</dbReference>
<dbReference type="Gene3D" id="1.10.510.10">
    <property type="entry name" value="Transferase(Phosphotransferase) domain 1"/>
    <property type="match status" value="1"/>
</dbReference>
<dbReference type="FunFam" id="1.20.1440.180:FF:000002">
    <property type="entry name" value="Serine/threonine-protein kinase/endoribonuclease IRE1"/>
    <property type="match status" value="1"/>
</dbReference>
<dbReference type="InterPro" id="IPR045133">
    <property type="entry name" value="IRE1/2-like"/>
</dbReference>
<evidence type="ECO:0000256" key="12">
    <source>
        <dbReference type="ARBA" id="ARBA00023136"/>
    </source>
</evidence>
<feature type="compositionally biased region" description="Basic residues" evidence="15">
    <location>
        <begin position="594"/>
        <end position="610"/>
    </location>
</feature>
<dbReference type="GO" id="GO:0016787">
    <property type="term" value="F:hydrolase activity"/>
    <property type="evidence" value="ECO:0007669"/>
    <property type="project" value="UniProtKB-KW"/>
</dbReference>
<evidence type="ECO:0000313" key="20">
    <source>
        <dbReference type="EMBL" id="OCF35402.1"/>
    </source>
</evidence>
<keyword evidence="4" id="KW-0808">Transferase</keyword>
<evidence type="ECO:0000259" key="19">
    <source>
        <dbReference type="PROSITE" id="PS51392"/>
    </source>
</evidence>
<dbReference type="GO" id="GO:0070059">
    <property type="term" value="P:intrinsic apoptotic signaling pathway in response to endoplasmic reticulum stress"/>
    <property type="evidence" value="ECO:0007669"/>
    <property type="project" value="TreeGrafter"/>
</dbReference>
<evidence type="ECO:0000256" key="7">
    <source>
        <dbReference type="ARBA" id="ARBA00022741"/>
    </source>
</evidence>
<dbReference type="InterPro" id="IPR010513">
    <property type="entry name" value="KEN_dom"/>
</dbReference>
<accession>A0A1B9GWJ3</accession>
<dbReference type="SMART" id="SM00580">
    <property type="entry name" value="PUG"/>
    <property type="match status" value="1"/>
</dbReference>
<dbReference type="SMART" id="SM00220">
    <property type="entry name" value="S_TKc"/>
    <property type="match status" value="1"/>
</dbReference>
<feature type="domain" description="KEN" evidence="19">
    <location>
        <begin position="966"/>
        <end position="1098"/>
    </location>
</feature>
<dbReference type="PANTHER" id="PTHR13954:SF6">
    <property type="entry name" value="NON-SPECIFIC SERINE_THREONINE PROTEIN KINASE"/>
    <property type="match status" value="1"/>
</dbReference>
<dbReference type="Gene3D" id="3.30.200.20">
    <property type="entry name" value="Phosphorylase Kinase, domain 1"/>
    <property type="match status" value="1"/>
</dbReference>
<feature type="region of interest" description="Disordered" evidence="15">
    <location>
        <begin position="404"/>
        <end position="427"/>
    </location>
</feature>
<evidence type="ECO:0000256" key="9">
    <source>
        <dbReference type="ARBA" id="ARBA00022801"/>
    </source>
</evidence>
<dbReference type="EMBL" id="KI669499">
    <property type="protein sequence ID" value="OCF35402.1"/>
    <property type="molecule type" value="Genomic_DNA"/>
</dbReference>
<evidence type="ECO:0000256" key="15">
    <source>
        <dbReference type="SAM" id="MobiDB-lite"/>
    </source>
</evidence>
<dbReference type="OrthoDB" id="63989at2759"/>
<dbReference type="GO" id="GO:1990604">
    <property type="term" value="C:IRE1-TRAF2-ASK1 complex"/>
    <property type="evidence" value="ECO:0007669"/>
    <property type="project" value="TreeGrafter"/>
</dbReference>
<dbReference type="SUPFAM" id="SSF56112">
    <property type="entry name" value="Protein kinase-like (PK-like)"/>
    <property type="match status" value="1"/>
</dbReference>
<dbReference type="PROSITE" id="PS00108">
    <property type="entry name" value="PROTEIN_KINASE_ST"/>
    <property type="match status" value="1"/>
</dbReference>
<evidence type="ECO:0000256" key="1">
    <source>
        <dbReference type="ARBA" id="ARBA00004479"/>
    </source>
</evidence>
<dbReference type="FunFam" id="3.30.200.20:FF:000443">
    <property type="entry name" value="Serine/threonine-protein kinase/endoribonuclease IRE1"/>
    <property type="match status" value="1"/>
</dbReference>
<feature type="compositionally biased region" description="Acidic residues" evidence="15">
    <location>
        <begin position="618"/>
        <end position="627"/>
    </location>
</feature>
<keyword evidence="3" id="KW-0723">Serine/threonine-protein kinase</keyword>
<evidence type="ECO:0000256" key="13">
    <source>
        <dbReference type="ARBA" id="ARBA00048659"/>
    </source>
</evidence>
<name>A0A1B9GWJ3_9TREE</name>
<dbReference type="InterPro" id="IPR008271">
    <property type="entry name" value="Ser/Thr_kinase_AS"/>
</dbReference>
<dbReference type="EC" id="2.7.11.1" evidence="2"/>
<evidence type="ECO:0000256" key="8">
    <source>
        <dbReference type="ARBA" id="ARBA00022777"/>
    </source>
</evidence>
<reference evidence="21" key="2">
    <citation type="submission" date="2013-12" db="EMBL/GenBank/DDBJ databases">
        <title>Evolution of pathogenesis and genome organization in the Tremellales.</title>
        <authorList>
            <person name="Cuomo C."/>
            <person name="Litvintseva A."/>
            <person name="Heitman J."/>
            <person name="Chen Y."/>
            <person name="Sun S."/>
            <person name="Springer D."/>
            <person name="Dromer F."/>
            <person name="Young S."/>
            <person name="Zeng Q."/>
            <person name="Chapman S."/>
            <person name="Gujja S."/>
            <person name="Saif S."/>
            <person name="Birren B."/>
        </authorList>
    </citation>
    <scope>NUCLEOTIDE SEQUENCE [LARGE SCALE GENOMIC DNA]</scope>
    <source>
        <strain evidence="21">BCC8398</strain>
    </source>
</reference>
<protein>
    <recommendedName>
        <fullName evidence="2">non-specific serine/threonine protein kinase</fullName>
        <ecNumber evidence="2">2.7.11.1</ecNumber>
    </recommendedName>
</protein>
<feature type="domain" description="Protein kinase" evidence="18">
    <location>
        <begin position="664"/>
        <end position="963"/>
    </location>
</feature>
<feature type="chain" id="PRO_5008627396" description="non-specific serine/threonine protein kinase" evidence="17">
    <location>
        <begin position="27"/>
        <end position="1100"/>
    </location>
</feature>
<keyword evidence="8 20" id="KW-0418">Kinase</keyword>
<dbReference type="Gene3D" id="1.20.1440.180">
    <property type="entry name" value="KEN domain"/>
    <property type="match status" value="1"/>
</dbReference>
<comment type="catalytic activity">
    <reaction evidence="14">
        <text>L-seryl-[protein] + ATP = O-phospho-L-seryl-[protein] + ADP + H(+)</text>
        <dbReference type="Rhea" id="RHEA:17989"/>
        <dbReference type="Rhea" id="RHEA-COMP:9863"/>
        <dbReference type="Rhea" id="RHEA-COMP:11604"/>
        <dbReference type="ChEBI" id="CHEBI:15378"/>
        <dbReference type="ChEBI" id="CHEBI:29999"/>
        <dbReference type="ChEBI" id="CHEBI:30616"/>
        <dbReference type="ChEBI" id="CHEBI:83421"/>
        <dbReference type="ChEBI" id="CHEBI:456216"/>
        <dbReference type="EC" id="2.7.11.1"/>
    </reaction>
    <physiologicalReaction direction="left-to-right" evidence="14">
        <dbReference type="Rhea" id="RHEA:17990"/>
    </physiologicalReaction>
</comment>
<keyword evidence="10" id="KW-0067">ATP-binding</keyword>